<accession>A0A5B7K7E7</accession>
<evidence type="ECO:0000313" key="2">
    <source>
        <dbReference type="Proteomes" id="UP000324222"/>
    </source>
</evidence>
<sequence length="79" mass="9045">MKFGQHGSRGPFCAFHSDQQCMLGSALFIGINNHSNFYQVSLPDHLDTLYWCKIFKMPPTPTKHHMIGVSDDKTYNLDQ</sequence>
<proteinExistence type="predicted"/>
<protein>
    <submittedName>
        <fullName evidence="1">Uncharacterized protein</fullName>
    </submittedName>
</protein>
<keyword evidence="2" id="KW-1185">Reference proteome</keyword>
<organism evidence="1 2">
    <name type="scientific">Portunus trituberculatus</name>
    <name type="common">Swimming crab</name>
    <name type="synonym">Neptunus trituberculatus</name>
    <dbReference type="NCBI Taxonomy" id="210409"/>
    <lineage>
        <taxon>Eukaryota</taxon>
        <taxon>Metazoa</taxon>
        <taxon>Ecdysozoa</taxon>
        <taxon>Arthropoda</taxon>
        <taxon>Crustacea</taxon>
        <taxon>Multicrustacea</taxon>
        <taxon>Malacostraca</taxon>
        <taxon>Eumalacostraca</taxon>
        <taxon>Eucarida</taxon>
        <taxon>Decapoda</taxon>
        <taxon>Pleocyemata</taxon>
        <taxon>Brachyura</taxon>
        <taxon>Eubrachyura</taxon>
        <taxon>Portunoidea</taxon>
        <taxon>Portunidae</taxon>
        <taxon>Portuninae</taxon>
        <taxon>Portunus</taxon>
    </lineage>
</organism>
<dbReference type="AlphaFoldDB" id="A0A5B7K7E7"/>
<comment type="caution">
    <text evidence="1">The sequence shown here is derived from an EMBL/GenBank/DDBJ whole genome shotgun (WGS) entry which is preliminary data.</text>
</comment>
<gene>
    <name evidence="1" type="ORF">E2C01_098335</name>
</gene>
<evidence type="ECO:0000313" key="1">
    <source>
        <dbReference type="EMBL" id="MPD02736.1"/>
    </source>
</evidence>
<dbReference type="Proteomes" id="UP000324222">
    <property type="component" value="Unassembled WGS sequence"/>
</dbReference>
<dbReference type="EMBL" id="VSRR010132896">
    <property type="protein sequence ID" value="MPD02736.1"/>
    <property type="molecule type" value="Genomic_DNA"/>
</dbReference>
<reference evidence="1 2" key="1">
    <citation type="submission" date="2019-05" db="EMBL/GenBank/DDBJ databases">
        <title>Another draft genome of Portunus trituberculatus and its Hox gene families provides insights of decapod evolution.</title>
        <authorList>
            <person name="Jeong J.-H."/>
            <person name="Song I."/>
            <person name="Kim S."/>
            <person name="Choi T."/>
            <person name="Kim D."/>
            <person name="Ryu S."/>
            <person name="Kim W."/>
        </authorList>
    </citation>
    <scope>NUCLEOTIDE SEQUENCE [LARGE SCALE GENOMIC DNA]</scope>
    <source>
        <tissue evidence="1">Muscle</tissue>
    </source>
</reference>
<name>A0A5B7K7E7_PORTR</name>